<keyword evidence="1" id="KW-1133">Transmembrane helix</keyword>
<sequence length="78" mass="8809">MIYFLYLRSIFYGIAFTLLFGSLLTAPKLLADLTVVGVFPDLIQVISGVVWAIVGIFGWEFFKINKPDEDELALHNNN</sequence>
<protein>
    <submittedName>
        <fullName evidence="2">Uncharacterized protein</fullName>
    </submittedName>
</protein>
<name>A0A1G2QRQ1_9BACT</name>
<evidence type="ECO:0000256" key="1">
    <source>
        <dbReference type="SAM" id="Phobius"/>
    </source>
</evidence>
<proteinExistence type="predicted"/>
<evidence type="ECO:0000313" key="3">
    <source>
        <dbReference type="Proteomes" id="UP000179245"/>
    </source>
</evidence>
<dbReference type="Proteomes" id="UP000179245">
    <property type="component" value="Unassembled WGS sequence"/>
</dbReference>
<reference evidence="2 3" key="1">
    <citation type="journal article" date="2016" name="Nat. Commun.">
        <title>Thousands of microbial genomes shed light on interconnected biogeochemical processes in an aquifer system.</title>
        <authorList>
            <person name="Anantharaman K."/>
            <person name="Brown C.T."/>
            <person name="Hug L.A."/>
            <person name="Sharon I."/>
            <person name="Castelle C.J."/>
            <person name="Probst A.J."/>
            <person name="Thomas B.C."/>
            <person name="Singh A."/>
            <person name="Wilkins M.J."/>
            <person name="Karaoz U."/>
            <person name="Brodie E.L."/>
            <person name="Williams K.H."/>
            <person name="Hubbard S.S."/>
            <person name="Banfield J.F."/>
        </authorList>
    </citation>
    <scope>NUCLEOTIDE SEQUENCE [LARGE SCALE GENOMIC DNA]</scope>
</reference>
<gene>
    <name evidence="2" type="ORF">A2117_00940</name>
</gene>
<feature type="transmembrane region" description="Helical" evidence="1">
    <location>
        <begin position="9"/>
        <end position="30"/>
    </location>
</feature>
<comment type="caution">
    <text evidence="2">The sequence shown here is derived from an EMBL/GenBank/DDBJ whole genome shotgun (WGS) entry which is preliminary data.</text>
</comment>
<keyword evidence="1" id="KW-0472">Membrane</keyword>
<organism evidence="2 3">
    <name type="scientific">Candidatus Wildermuthbacteria bacterium GWA2_46_15</name>
    <dbReference type="NCBI Taxonomy" id="1802443"/>
    <lineage>
        <taxon>Bacteria</taxon>
        <taxon>Candidatus Wildermuthiibacteriota</taxon>
    </lineage>
</organism>
<feature type="transmembrane region" description="Helical" evidence="1">
    <location>
        <begin position="42"/>
        <end position="62"/>
    </location>
</feature>
<dbReference type="EMBL" id="MHTO01000008">
    <property type="protein sequence ID" value="OHA62591.1"/>
    <property type="molecule type" value="Genomic_DNA"/>
</dbReference>
<evidence type="ECO:0000313" key="2">
    <source>
        <dbReference type="EMBL" id="OHA62591.1"/>
    </source>
</evidence>
<keyword evidence="1" id="KW-0812">Transmembrane</keyword>
<accession>A0A1G2QRQ1</accession>
<dbReference type="AlphaFoldDB" id="A0A1G2QRQ1"/>